<accession>A0A096CCR9</accession>
<dbReference type="SUPFAM" id="SSF56925">
    <property type="entry name" value="OMPA-like"/>
    <property type="match status" value="1"/>
</dbReference>
<dbReference type="InterPro" id="IPR036737">
    <property type="entry name" value="OmpA-like_sf"/>
</dbReference>
<dbReference type="InterPro" id="IPR006665">
    <property type="entry name" value="OmpA-like"/>
</dbReference>
<feature type="domain" description="OmpA-like" evidence="3">
    <location>
        <begin position="248"/>
        <end position="344"/>
    </location>
</feature>
<dbReference type="GO" id="GO:0016020">
    <property type="term" value="C:membrane"/>
    <property type="evidence" value="ECO:0007669"/>
    <property type="project" value="UniProtKB-UniRule"/>
</dbReference>
<dbReference type="PROSITE" id="PS51123">
    <property type="entry name" value="OMPA_2"/>
    <property type="match status" value="1"/>
</dbReference>
<evidence type="ECO:0000313" key="4">
    <source>
        <dbReference type="EMBL" id="KGF52707.1"/>
    </source>
</evidence>
<keyword evidence="5" id="KW-1185">Reference proteome</keyword>
<comment type="caution">
    <text evidence="4">The sequence shown here is derived from an EMBL/GenBank/DDBJ whole genome shotgun (WGS) entry which is preliminary data.</text>
</comment>
<evidence type="ECO:0000313" key="5">
    <source>
        <dbReference type="Proteomes" id="UP000029614"/>
    </source>
</evidence>
<dbReference type="CDD" id="cd07185">
    <property type="entry name" value="OmpA_C-like"/>
    <property type="match status" value="1"/>
</dbReference>
<dbReference type="Gene3D" id="3.30.1330.60">
    <property type="entry name" value="OmpA-like domain"/>
    <property type="match status" value="1"/>
</dbReference>
<dbReference type="Pfam" id="PF00691">
    <property type="entry name" value="OmpA"/>
    <property type="match status" value="1"/>
</dbReference>
<evidence type="ECO:0000259" key="3">
    <source>
        <dbReference type="PROSITE" id="PS51123"/>
    </source>
</evidence>
<dbReference type="OrthoDB" id="1047776at2"/>
<dbReference type="AlphaFoldDB" id="A0A096CCR9"/>
<proteinExistence type="predicted"/>
<dbReference type="RefSeq" id="WP_036854326.1">
    <property type="nucleotide sequence ID" value="NZ_JRNU01000008.1"/>
</dbReference>
<reference evidence="4 5" key="1">
    <citation type="submission" date="2014-07" db="EMBL/GenBank/DDBJ databases">
        <authorList>
            <person name="McCorrison J."/>
            <person name="Sanka R."/>
            <person name="Torralba M."/>
            <person name="Gillis M."/>
            <person name="Haft D.H."/>
            <person name="Methe B."/>
            <person name="Sutton G."/>
            <person name="Nelson K.E."/>
        </authorList>
    </citation>
    <scope>NUCLEOTIDE SEQUENCE [LARGE SCALE GENOMIC DNA]</scope>
    <source>
        <strain evidence="4 5">DNF00058</strain>
    </source>
</reference>
<evidence type="ECO:0000256" key="1">
    <source>
        <dbReference type="PROSITE-ProRule" id="PRU00473"/>
    </source>
</evidence>
<keyword evidence="1" id="KW-0472">Membrane</keyword>
<name>A0A096CCR9_9BACT</name>
<protein>
    <submittedName>
        <fullName evidence="4">OmpA family protein</fullName>
    </submittedName>
</protein>
<dbReference type="InterPro" id="IPR011250">
    <property type="entry name" value="OMP/PagP_B-barrel"/>
</dbReference>
<gene>
    <name evidence="4" type="ORF">HMPREF9302_02310</name>
</gene>
<dbReference type="Proteomes" id="UP000029614">
    <property type="component" value="Unassembled WGS sequence"/>
</dbReference>
<feature type="signal peptide" evidence="2">
    <location>
        <begin position="1"/>
        <end position="19"/>
    </location>
</feature>
<feature type="chain" id="PRO_5001925272" evidence="2">
    <location>
        <begin position="20"/>
        <end position="344"/>
    </location>
</feature>
<dbReference type="SUPFAM" id="SSF103088">
    <property type="entry name" value="OmpA-like"/>
    <property type="match status" value="1"/>
</dbReference>
<dbReference type="EMBL" id="JRNU01000008">
    <property type="protein sequence ID" value="KGF52707.1"/>
    <property type="molecule type" value="Genomic_DNA"/>
</dbReference>
<sequence length="344" mass="37909">MKKLCLMFAAISMAASVSAQTLAESKTFDNWYIGVNGGVSTVTKHNVWLKNLNPNAGLRIGRYFTPVFGLAAESNAYFSNKPFDSHGTFISFINTSLLGTVNLTNWIANYSGEPRAFEVSAVYGLGWLRTFNSHHENNLNIATSKVGVDLAYNFGSKKEWQLYVEPSITYLLNGDGYEGIKYDVNNSMVQLNAGLIYKFKNSNGTHNFVKVTPRDQTEIDALNAQINELRNRKPEVITKEVIKEVPANKDLSASNLSFVTFAQGKYTLTTAAKTELNNIKEGSHVQIVGTASPEGSAKFNKKLSENRANVVAHYLRSRGVIVEKVTGKGVEGITSNRLAVIYVK</sequence>
<keyword evidence="2" id="KW-0732">Signal</keyword>
<organism evidence="4 5">
    <name type="scientific">Prevotella amnii DNF00058</name>
    <dbReference type="NCBI Taxonomy" id="1401066"/>
    <lineage>
        <taxon>Bacteria</taxon>
        <taxon>Pseudomonadati</taxon>
        <taxon>Bacteroidota</taxon>
        <taxon>Bacteroidia</taxon>
        <taxon>Bacteroidales</taxon>
        <taxon>Prevotellaceae</taxon>
        <taxon>Prevotella</taxon>
    </lineage>
</organism>
<evidence type="ECO:0000256" key="2">
    <source>
        <dbReference type="SAM" id="SignalP"/>
    </source>
</evidence>